<sequence length="45" mass="5087">MLKMKKLPFAIVMATTLVSCANIDDSYQASQADYQNMKKSRNSLM</sequence>
<proteinExistence type="predicted"/>
<organism evidence="2 3">
    <name type="scientific">Rodentibacter pneumotropicus</name>
    <dbReference type="NCBI Taxonomy" id="758"/>
    <lineage>
        <taxon>Bacteria</taxon>
        <taxon>Pseudomonadati</taxon>
        <taxon>Pseudomonadota</taxon>
        <taxon>Gammaproteobacteria</taxon>
        <taxon>Pasteurellales</taxon>
        <taxon>Pasteurellaceae</taxon>
        <taxon>Rodentibacter</taxon>
    </lineage>
</organism>
<dbReference type="EMBL" id="LR134405">
    <property type="protein sequence ID" value="VEH66802.1"/>
    <property type="molecule type" value="Genomic_DNA"/>
</dbReference>
<evidence type="ECO:0000313" key="3">
    <source>
        <dbReference type="Proteomes" id="UP000278733"/>
    </source>
</evidence>
<feature type="chain" id="PRO_5018536814" evidence="1">
    <location>
        <begin position="22"/>
        <end position="45"/>
    </location>
</feature>
<dbReference type="KEGG" id="rpne:NCTC8284_01982"/>
<protein>
    <submittedName>
        <fullName evidence="2">Outer membrane efflux protein</fullName>
    </submittedName>
</protein>
<feature type="signal peptide" evidence="1">
    <location>
        <begin position="1"/>
        <end position="21"/>
    </location>
</feature>
<dbReference type="PROSITE" id="PS51257">
    <property type="entry name" value="PROKAR_LIPOPROTEIN"/>
    <property type="match status" value="1"/>
</dbReference>
<evidence type="ECO:0000256" key="1">
    <source>
        <dbReference type="SAM" id="SignalP"/>
    </source>
</evidence>
<name>A0A3S4U0A6_9PAST</name>
<evidence type="ECO:0000313" key="2">
    <source>
        <dbReference type="EMBL" id="VEH66802.1"/>
    </source>
</evidence>
<dbReference type="AlphaFoldDB" id="A0A3S4U0A6"/>
<gene>
    <name evidence="2" type="ORF">NCTC8284_01982</name>
</gene>
<dbReference type="Proteomes" id="UP000278733">
    <property type="component" value="Chromosome"/>
</dbReference>
<keyword evidence="1" id="KW-0732">Signal</keyword>
<accession>A0A3S4U0A6</accession>
<reference evidence="2 3" key="1">
    <citation type="submission" date="2018-12" db="EMBL/GenBank/DDBJ databases">
        <authorList>
            <consortium name="Pathogen Informatics"/>
        </authorList>
    </citation>
    <scope>NUCLEOTIDE SEQUENCE [LARGE SCALE GENOMIC DNA]</scope>
    <source>
        <strain evidence="2 3">NCTC8284</strain>
    </source>
</reference>